<reference evidence="2" key="1">
    <citation type="journal article" date="2023" name="Int. J. Syst. Evol. Microbiol.">
        <title>Collibacillus ludicampi gen. nov., sp. nov., a new soil bacterium of the family Alicyclobacillaceae.</title>
        <authorList>
            <person name="Jojima T."/>
            <person name="Ioku Y."/>
            <person name="Fukuta Y."/>
            <person name="Shirasaka N."/>
            <person name="Matsumura Y."/>
            <person name="Mori M."/>
        </authorList>
    </citation>
    <scope>NUCLEOTIDE SEQUENCE</scope>
    <source>
        <strain evidence="2">TP075</strain>
    </source>
</reference>
<evidence type="ECO:0000313" key="2">
    <source>
        <dbReference type="EMBL" id="GIM48489.1"/>
    </source>
</evidence>
<protein>
    <submittedName>
        <fullName evidence="2">Uncharacterized protein</fullName>
    </submittedName>
</protein>
<dbReference type="RefSeq" id="WP_282201538.1">
    <property type="nucleotide sequence ID" value="NZ_BOQE01000002.1"/>
</dbReference>
<proteinExistence type="predicted"/>
<keyword evidence="1" id="KW-0812">Transmembrane</keyword>
<dbReference type="EMBL" id="BOQE01000002">
    <property type="protein sequence ID" value="GIM48489.1"/>
    <property type="molecule type" value="Genomic_DNA"/>
</dbReference>
<evidence type="ECO:0000256" key="1">
    <source>
        <dbReference type="SAM" id="Phobius"/>
    </source>
</evidence>
<keyword evidence="1" id="KW-1133">Transmembrane helix</keyword>
<dbReference type="AlphaFoldDB" id="A0AAV4LMW9"/>
<feature type="transmembrane region" description="Helical" evidence="1">
    <location>
        <begin position="12"/>
        <end position="32"/>
    </location>
</feature>
<accession>A0AAV4LMW9</accession>
<keyword evidence="1" id="KW-0472">Membrane</keyword>
<evidence type="ECO:0000313" key="3">
    <source>
        <dbReference type="Proteomes" id="UP001057291"/>
    </source>
</evidence>
<organism evidence="2 3">
    <name type="scientific">Collibacillus ludicampi</name>
    <dbReference type="NCBI Taxonomy" id="2771369"/>
    <lineage>
        <taxon>Bacteria</taxon>
        <taxon>Bacillati</taxon>
        <taxon>Bacillota</taxon>
        <taxon>Bacilli</taxon>
        <taxon>Bacillales</taxon>
        <taxon>Alicyclobacillaceae</taxon>
        <taxon>Collibacillus</taxon>
    </lineage>
</organism>
<comment type="caution">
    <text evidence="2">The sequence shown here is derived from an EMBL/GenBank/DDBJ whole genome shotgun (WGS) entry which is preliminary data.</text>
</comment>
<dbReference type="Proteomes" id="UP001057291">
    <property type="component" value="Unassembled WGS sequence"/>
</dbReference>
<keyword evidence="3" id="KW-1185">Reference proteome</keyword>
<gene>
    <name evidence="2" type="ORF">DNHGIG_40380</name>
</gene>
<name>A0AAV4LMW9_9BACL</name>
<sequence length="53" mass="6224">MIPLTTKSNHKTYWNYVSSVLFEAHWVLYLLLDGTILFPLVVDETQKNELTIK</sequence>